<evidence type="ECO:0000256" key="1">
    <source>
        <dbReference type="ARBA" id="ARBA00023125"/>
    </source>
</evidence>
<evidence type="ECO:0000259" key="4">
    <source>
        <dbReference type="PROSITE" id="PS50110"/>
    </source>
</evidence>
<dbReference type="SMART" id="SM00862">
    <property type="entry name" value="Trans_reg_C"/>
    <property type="match status" value="1"/>
</dbReference>
<evidence type="ECO:0000313" key="6">
    <source>
        <dbReference type="EMBL" id="WBL77997.1"/>
    </source>
</evidence>
<evidence type="ECO:0000313" key="7">
    <source>
        <dbReference type="Proteomes" id="UP001179614"/>
    </source>
</evidence>
<dbReference type="SMART" id="SM00448">
    <property type="entry name" value="REC"/>
    <property type="match status" value="1"/>
</dbReference>
<gene>
    <name evidence="6" type="ORF">I3J27_34350</name>
</gene>
<dbReference type="SUPFAM" id="SSF52172">
    <property type="entry name" value="CheY-like"/>
    <property type="match status" value="1"/>
</dbReference>
<comment type="caution">
    <text evidence="2">Lacks conserved residue(s) required for the propagation of feature annotation.</text>
</comment>
<dbReference type="InterPro" id="IPR036388">
    <property type="entry name" value="WH-like_DNA-bd_sf"/>
</dbReference>
<evidence type="ECO:0000256" key="2">
    <source>
        <dbReference type="PROSITE-ProRule" id="PRU00169"/>
    </source>
</evidence>
<dbReference type="PANTHER" id="PTHR48111">
    <property type="entry name" value="REGULATOR OF RPOS"/>
    <property type="match status" value="1"/>
</dbReference>
<evidence type="ECO:0000256" key="3">
    <source>
        <dbReference type="PROSITE-ProRule" id="PRU01091"/>
    </source>
</evidence>
<feature type="DNA-binding region" description="OmpR/PhoB-type" evidence="3">
    <location>
        <begin position="124"/>
        <end position="222"/>
    </location>
</feature>
<evidence type="ECO:0000259" key="5">
    <source>
        <dbReference type="PROSITE" id="PS51755"/>
    </source>
</evidence>
<protein>
    <submittedName>
        <fullName evidence="6">Response regulator transcription factor</fullName>
    </submittedName>
</protein>
<dbReference type="InterPro" id="IPR001867">
    <property type="entry name" value="OmpR/PhoB-type_DNA-bd"/>
</dbReference>
<dbReference type="Pfam" id="PF00486">
    <property type="entry name" value="Trans_reg_C"/>
    <property type="match status" value="1"/>
</dbReference>
<dbReference type="Proteomes" id="UP001179614">
    <property type="component" value="Chromosome"/>
</dbReference>
<dbReference type="InterPro" id="IPR011006">
    <property type="entry name" value="CheY-like_superfamily"/>
</dbReference>
<proteinExistence type="predicted"/>
<dbReference type="Pfam" id="PF00072">
    <property type="entry name" value="Response_reg"/>
    <property type="match status" value="1"/>
</dbReference>
<sequence length="231" mass="25574">MRTLLVDHQTAFARAVQGALVECGFAVDVTRTLDEAAAALDCACYDILLLELALPDGDGLDWLKQLRRNGKSMPAMVISGLNDLDLRIASFNGGADDFLPKPLSTVELIARMRAILRRSKQMTAPLIIFGNVEFDPIARQAWVDGRPLRIAHRELCVLEYLLSHAGRTVPRASLEDSIYSFDREVSTNALEAAIYRLRGHLRRSAATLRIRSARSIGYSLELNSAHPPRHG</sequence>
<feature type="domain" description="OmpR/PhoB-type" evidence="5">
    <location>
        <begin position="124"/>
        <end position="222"/>
    </location>
</feature>
<reference evidence="6" key="1">
    <citation type="submission" date="2021-12" db="EMBL/GenBank/DDBJ databases">
        <title>Bradyrhizobium xenonodulans sp. nov.</title>
        <authorList>
            <person name="Claassens R."/>
            <person name="Venter S.N."/>
            <person name="Beukes C.W."/>
            <person name="Stepkowski T."/>
            <person name="Steenkamp E.T."/>
        </authorList>
    </citation>
    <scope>NUCLEOTIDE SEQUENCE</scope>
    <source>
        <strain evidence="6">14AB</strain>
    </source>
</reference>
<dbReference type="Gene3D" id="3.40.50.2300">
    <property type="match status" value="1"/>
</dbReference>
<keyword evidence="1 3" id="KW-0238">DNA-binding</keyword>
<dbReference type="CDD" id="cd00383">
    <property type="entry name" value="trans_reg_C"/>
    <property type="match status" value="1"/>
</dbReference>
<dbReference type="PROSITE" id="PS51755">
    <property type="entry name" value="OMPR_PHOB"/>
    <property type="match status" value="1"/>
</dbReference>
<dbReference type="RefSeq" id="WP_270163284.1">
    <property type="nucleotide sequence ID" value="NZ_CP089391.1"/>
</dbReference>
<name>A0ABY7MKU3_9BRAD</name>
<accession>A0ABY7MKU3</accession>
<dbReference type="Gene3D" id="1.10.10.10">
    <property type="entry name" value="Winged helix-like DNA-binding domain superfamily/Winged helix DNA-binding domain"/>
    <property type="match status" value="1"/>
</dbReference>
<feature type="domain" description="Response regulatory" evidence="4">
    <location>
        <begin position="2"/>
        <end position="116"/>
    </location>
</feature>
<dbReference type="InterPro" id="IPR039420">
    <property type="entry name" value="WalR-like"/>
</dbReference>
<organism evidence="6 7">
    <name type="scientific">Bradyrhizobium xenonodulans</name>
    <dbReference type="NCBI Taxonomy" id="2736875"/>
    <lineage>
        <taxon>Bacteria</taxon>
        <taxon>Pseudomonadati</taxon>
        <taxon>Pseudomonadota</taxon>
        <taxon>Alphaproteobacteria</taxon>
        <taxon>Hyphomicrobiales</taxon>
        <taxon>Nitrobacteraceae</taxon>
        <taxon>Bradyrhizobium</taxon>
    </lineage>
</organism>
<keyword evidence="7" id="KW-1185">Reference proteome</keyword>
<dbReference type="PROSITE" id="PS50110">
    <property type="entry name" value="RESPONSE_REGULATORY"/>
    <property type="match status" value="1"/>
</dbReference>
<dbReference type="InterPro" id="IPR001789">
    <property type="entry name" value="Sig_transdc_resp-reg_receiver"/>
</dbReference>
<dbReference type="EMBL" id="CP089391">
    <property type="protein sequence ID" value="WBL77997.1"/>
    <property type="molecule type" value="Genomic_DNA"/>
</dbReference>
<dbReference type="PANTHER" id="PTHR48111:SF36">
    <property type="entry name" value="TRANSCRIPTIONAL REGULATORY PROTEIN CUTR"/>
    <property type="match status" value="1"/>
</dbReference>